<evidence type="ECO:0000313" key="9">
    <source>
        <dbReference type="Ensembl" id="ENSCSEP00000005241.1"/>
    </source>
</evidence>
<dbReference type="InParanoid" id="A0A3P8UWV1"/>
<dbReference type="PANTHER" id="PTHR22663">
    <property type="entry name" value="RING FINGER PROTEIN NARYA-RELATED"/>
    <property type="match status" value="1"/>
</dbReference>
<dbReference type="STRING" id="244447.ENSCSEP00000005241"/>
<reference evidence="9 10" key="1">
    <citation type="journal article" date="2014" name="Nat. Genet.">
        <title>Whole-genome sequence of a flatfish provides insights into ZW sex chromosome evolution and adaptation to a benthic lifestyle.</title>
        <authorList>
            <person name="Chen S."/>
            <person name="Zhang G."/>
            <person name="Shao C."/>
            <person name="Huang Q."/>
            <person name="Liu G."/>
            <person name="Zhang P."/>
            <person name="Song W."/>
            <person name="An N."/>
            <person name="Chalopin D."/>
            <person name="Volff J.N."/>
            <person name="Hong Y."/>
            <person name="Li Q."/>
            <person name="Sha Z."/>
            <person name="Zhou H."/>
            <person name="Xie M."/>
            <person name="Yu Q."/>
            <person name="Liu Y."/>
            <person name="Xiang H."/>
            <person name="Wang N."/>
            <person name="Wu K."/>
            <person name="Yang C."/>
            <person name="Zhou Q."/>
            <person name="Liao X."/>
            <person name="Yang L."/>
            <person name="Hu Q."/>
            <person name="Zhang J."/>
            <person name="Meng L."/>
            <person name="Jin L."/>
            <person name="Tian Y."/>
            <person name="Lian J."/>
            <person name="Yang J."/>
            <person name="Miao G."/>
            <person name="Liu S."/>
            <person name="Liang Z."/>
            <person name="Yan F."/>
            <person name="Li Y."/>
            <person name="Sun B."/>
            <person name="Zhang H."/>
            <person name="Zhang J."/>
            <person name="Zhu Y."/>
            <person name="Du M."/>
            <person name="Zhao Y."/>
            <person name="Schartl M."/>
            <person name="Tang Q."/>
            <person name="Wang J."/>
        </authorList>
    </citation>
    <scope>NUCLEOTIDE SEQUENCE</scope>
</reference>
<proteinExistence type="predicted"/>
<name>A0A3P8UWV1_CYNSE</name>
<keyword evidence="2 5" id="KW-0863">Zinc-finger</keyword>
<dbReference type="Ensembl" id="ENSCSET00000005300.1">
    <property type="protein sequence ID" value="ENSCSEP00000005241.1"/>
    <property type="gene ID" value="ENSCSEG00000003375.1"/>
</dbReference>
<dbReference type="PANTHER" id="PTHR22663:SF21">
    <property type="entry name" value="E3 SUMO-PROTEIN LIGASE RNF212-RELATED"/>
    <property type="match status" value="1"/>
</dbReference>
<evidence type="ECO:0000256" key="1">
    <source>
        <dbReference type="ARBA" id="ARBA00022723"/>
    </source>
</evidence>
<evidence type="ECO:0000256" key="5">
    <source>
        <dbReference type="PROSITE-ProRule" id="PRU00175"/>
    </source>
</evidence>
<dbReference type="GO" id="GO:0007131">
    <property type="term" value="P:reciprocal meiotic recombination"/>
    <property type="evidence" value="ECO:0007669"/>
    <property type="project" value="InterPro"/>
</dbReference>
<evidence type="ECO:0000256" key="7">
    <source>
        <dbReference type="SAM" id="MobiDB-lite"/>
    </source>
</evidence>
<dbReference type="PROSITE" id="PS00518">
    <property type="entry name" value="ZF_RING_1"/>
    <property type="match status" value="1"/>
</dbReference>
<dbReference type="GeneID" id="103390635"/>
<reference evidence="9" key="3">
    <citation type="submission" date="2025-09" db="UniProtKB">
        <authorList>
            <consortium name="Ensembl"/>
        </authorList>
    </citation>
    <scope>IDENTIFICATION</scope>
</reference>
<keyword evidence="3" id="KW-0862">Zinc</keyword>
<evidence type="ECO:0000259" key="8">
    <source>
        <dbReference type="PROSITE" id="PS50089"/>
    </source>
</evidence>
<dbReference type="GO" id="GO:0000795">
    <property type="term" value="C:synaptonemal complex"/>
    <property type="evidence" value="ECO:0007669"/>
    <property type="project" value="InterPro"/>
</dbReference>
<feature type="region of interest" description="Disordered" evidence="7">
    <location>
        <begin position="141"/>
        <end position="165"/>
    </location>
</feature>
<keyword evidence="4" id="KW-0469">Meiosis</keyword>
<dbReference type="GO" id="GO:0008270">
    <property type="term" value="F:zinc ion binding"/>
    <property type="evidence" value="ECO:0007669"/>
    <property type="project" value="UniProtKB-KW"/>
</dbReference>
<dbReference type="RefSeq" id="XP_008324783.1">
    <property type="nucleotide sequence ID" value="XM_008326561.2"/>
</dbReference>
<evidence type="ECO:0000256" key="3">
    <source>
        <dbReference type="ARBA" id="ARBA00022833"/>
    </source>
</evidence>
<dbReference type="InterPro" id="IPR042123">
    <property type="entry name" value="Zip3/RNF212-like"/>
</dbReference>
<dbReference type="GO" id="GO:0016925">
    <property type="term" value="P:protein sumoylation"/>
    <property type="evidence" value="ECO:0007669"/>
    <property type="project" value="TreeGrafter"/>
</dbReference>
<evidence type="ECO:0000313" key="10">
    <source>
        <dbReference type="Proteomes" id="UP000265120"/>
    </source>
</evidence>
<organism evidence="9 10">
    <name type="scientific">Cynoglossus semilaevis</name>
    <name type="common">Tongue sole</name>
    <dbReference type="NCBI Taxonomy" id="244447"/>
    <lineage>
        <taxon>Eukaryota</taxon>
        <taxon>Metazoa</taxon>
        <taxon>Chordata</taxon>
        <taxon>Craniata</taxon>
        <taxon>Vertebrata</taxon>
        <taxon>Euteleostomi</taxon>
        <taxon>Actinopterygii</taxon>
        <taxon>Neopterygii</taxon>
        <taxon>Teleostei</taxon>
        <taxon>Neoteleostei</taxon>
        <taxon>Acanthomorphata</taxon>
        <taxon>Carangaria</taxon>
        <taxon>Pleuronectiformes</taxon>
        <taxon>Pleuronectoidei</taxon>
        <taxon>Cynoglossidae</taxon>
        <taxon>Cynoglossinae</taxon>
        <taxon>Cynoglossus</taxon>
    </lineage>
</organism>
<dbReference type="AlphaFoldDB" id="A0A3P8UWV1"/>
<evidence type="ECO:0000256" key="4">
    <source>
        <dbReference type="ARBA" id="ARBA00023254"/>
    </source>
</evidence>
<sequence>MSYWICCNKCYLYPSPERRLAVTTCGHLICNVCYQQGTQGNCQVCGVSCQVSPLSNKSNPEVKALFSDIKDVAAKHFAEIRKVVLFQTRHQKRLLTYYQQRNEKLEEVLVKMKQEIQQMTKKLNEQTVYITKLENCLQQQSDRPLSASKRSQNTSNGQKPVPQIPYNSSMCLTRHSSSSNVSSETMVHDDRFKRLKTTPTLPLISPKQEQGHASQRSSIQNMMDGRSLRLPTVGSQTTIHRQPSMQELSFSQSPFWSSPTFKPPTSFRHSMSSLVCPRP</sequence>
<keyword evidence="1" id="KW-0479">Metal-binding</keyword>
<reference evidence="9" key="2">
    <citation type="submission" date="2025-08" db="UniProtKB">
        <authorList>
            <consortium name="Ensembl"/>
        </authorList>
    </citation>
    <scope>IDENTIFICATION</scope>
</reference>
<dbReference type="InterPro" id="IPR017907">
    <property type="entry name" value="Znf_RING_CS"/>
</dbReference>
<dbReference type="KEGG" id="csem:103390635"/>
<dbReference type="GO" id="GO:0007129">
    <property type="term" value="P:homologous chromosome pairing at meiosis"/>
    <property type="evidence" value="ECO:0007669"/>
    <property type="project" value="TreeGrafter"/>
</dbReference>
<dbReference type="OrthoDB" id="2535391at2759"/>
<dbReference type="CTD" id="285498"/>
<feature type="compositionally biased region" description="Polar residues" evidence="7">
    <location>
        <begin position="141"/>
        <end position="158"/>
    </location>
</feature>
<feature type="coiled-coil region" evidence="6">
    <location>
        <begin position="95"/>
        <end position="122"/>
    </location>
</feature>
<evidence type="ECO:0000256" key="6">
    <source>
        <dbReference type="SAM" id="Coils"/>
    </source>
</evidence>
<dbReference type="InterPro" id="IPR001841">
    <property type="entry name" value="Znf_RING"/>
</dbReference>
<keyword evidence="6" id="KW-0175">Coiled coil</keyword>
<keyword evidence="10" id="KW-1185">Reference proteome</keyword>
<accession>A0A3P8UWV1</accession>
<dbReference type="Proteomes" id="UP000265120">
    <property type="component" value="Chromosome 15"/>
</dbReference>
<protein>
    <submittedName>
        <fullName evidence="9">Ring finger protein 212</fullName>
    </submittedName>
</protein>
<evidence type="ECO:0000256" key="2">
    <source>
        <dbReference type="ARBA" id="ARBA00022771"/>
    </source>
</evidence>
<dbReference type="GO" id="GO:0019789">
    <property type="term" value="F:SUMO transferase activity"/>
    <property type="evidence" value="ECO:0007669"/>
    <property type="project" value="InterPro"/>
</dbReference>
<feature type="domain" description="RING-type" evidence="8">
    <location>
        <begin position="7"/>
        <end position="45"/>
    </location>
</feature>
<dbReference type="GeneTree" id="ENSGT00740000115581"/>
<dbReference type="PROSITE" id="PS50089">
    <property type="entry name" value="ZF_RING_2"/>
    <property type="match status" value="1"/>
</dbReference>